<dbReference type="InterPro" id="IPR004136">
    <property type="entry name" value="NMO"/>
</dbReference>
<accession>A0A7W7FV10</accession>
<dbReference type="PANTHER" id="PTHR42747">
    <property type="entry name" value="NITRONATE MONOOXYGENASE-RELATED"/>
    <property type="match status" value="1"/>
</dbReference>
<evidence type="ECO:0000256" key="9">
    <source>
        <dbReference type="ARBA" id="ARBA00049401"/>
    </source>
</evidence>
<dbReference type="Pfam" id="PF03060">
    <property type="entry name" value="NMO"/>
    <property type="match status" value="1"/>
</dbReference>
<keyword evidence="11" id="KW-1185">Reference proteome</keyword>
<evidence type="ECO:0000256" key="8">
    <source>
        <dbReference type="ARBA" id="ARBA00031155"/>
    </source>
</evidence>
<keyword evidence="3" id="KW-0216">Detoxification</keyword>
<keyword evidence="6 10" id="KW-0560">Oxidoreductase</keyword>
<keyword evidence="5" id="KW-0288">FMN</keyword>
<evidence type="ECO:0000256" key="5">
    <source>
        <dbReference type="ARBA" id="ARBA00022643"/>
    </source>
</evidence>
<comment type="caution">
    <text evidence="10">The sequence shown here is derived from an EMBL/GenBank/DDBJ whole genome shotgun (WGS) entry which is preliminary data.</text>
</comment>
<dbReference type="PANTHER" id="PTHR42747:SF3">
    <property type="entry name" value="NITRONATE MONOOXYGENASE-RELATED"/>
    <property type="match status" value="1"/>
</dbReference>
<sequence>MIATSRVPLIVAPMAGGPSTPELLAAAGSAGAFGFLGAGYLSVEALDGQIERTRALGVDAFGVNLFVPGADAGVPVGDYAERLAAEARRYGAELGQPRWEDDDYPAKAELLLARRVPVVSFTFGHPAPELVTRFKAVGTEVWVTVTTPAEARLAAGVGADVLVVQGMEAGGHRGAFANDPGQPGAAPLYGLLAALRLIGAVTELPLVATGGLVHGADVAAVLTAGAAAAQLGTAFLRCPEAGTQPAQRAALAAADRETALTRAFTGRPARGLVNRVLTEHSPAAPAAYPQLHHLTRPVRAAAAKAGDPEAMSLWAGQTYRLAPELPAAELVELLMTQARDAWSRACGRWLDQS</sequence>
<dbReference type="CDD" id="cd04730">
    <property type="entry name" value="NPD_like"/>
    <property type="match status" value="1"/>
</dbReference>
<dbReference type="RefSeq" id="WP_185002206.1">
    <property type="nucleotide sequence ID" value="NZ_JACHMH010000001.1"/>
</dbReference>
<evidence type="ECO:0000313" key="10">
    <source>
        <dbReference type="EMBL" id="MBB4676374.1"/>
    </source>
</evidence>
<keyword evidence="4" id="KW-0285">Flavoprotein</keyword>
<dbReference type="AlphaFoldDB" id="A0A7W7FV10"/>
<evidence type="ECO:0000256" key="1">
    <source>
        <dbReference type="ARBA" id="ARBA00001917"/>
    </source>
</evidence>
<organism evidence="10 11">
    <name type="scientific">Crossiella cryophila</name>
    <dbReference type="NCBI Taxonomy" id="43355"/>
    <lineage>
        <taxon>Bacteria</taxon>
        <taxon>Bacillati</taxon>
        <taxon>Actinomycetota</taxon>
        <taxon>Actinomycetes</taxon>
        <taxon>Pseudonocardiales</taxon>
        <taxon>Pseudonocardiaceae</taxon>
        <taxon>Crossiella</taxon>
    </lineage>
</organism>
<evidence type="ECO:0000256" key="6">
    <source>
        <dbReference type="ARBA" id="ARBA00023002"/>
    </source>
</evidence>
<gene>
    <name evidence="10" type="ORF">HNR67_002492</name>
</gene>
<comment type="cofactor">
    <cofactor evidence="1">
        <name>FMN</name>
        <dbReference type="ChEBI" id="CHEBI:58210"/>
    </cofactor>
</comment>
<comment type="similarity">
    <text evidence="2">Belongs to the nitronate monooxygenase family. NMO class I subfamily.</text>
</comment>
<evidence type="ECO:0000256" key="4">
    <source>
        <dbReference type="ARBA" id="ARBA00022630"/>
    </source>
</evidence>
<comment type="catalytic activity">
    <reaction evidence="9">
        <text>3 propionate 3-nitronate + 3 O2 + H2O = 3 3-oxopropanoate + 2 nitrate + nitrite + H2O2 + 3 H(+)</text>
        <dbReference type="Rhea" id="RHEA:57332"/>
        <dbReference type="ChEBI" id="CHEBI:15377"/>
        <dbReference type="ChEBI" id="CHEBI:15378"/>
        <dbReference type="ChEBI" id="CHEBI:15379"/>
        <dbReference type="ChEBI" id="CHEBI:16240"/>
        <dbReference type="ChEBI" id="CHEBI:16301"/>
        <dbReference type="ChEBI" id="CHEBI:17632"/>
        <dbReference type="ChEBI" id="CHEBI:33190"/>
        <dbReference type="ChEBI" id="CHEBI:136067"/>
    </reaction>
</comment>
<proteinExistence type="inferred from homology"/>
<dbReference type="InterPro" id="IPR013785">
    <property type="entry name" value="Aldolase_TIM"/>
</dbReference>
<dbReference type="GO" id="GO:0018580">
    <property type="term" value="F:nitronate monooxygenase activity"/>
    <property type="evidence" value="ECO:0007669"/>
    <property type="project" value="InterPro"/>
</dbReference>
<keyword evidence="7 10" id="KW-0503">Monooxygenase</keyword>
<reference evidence="10 11" key="1">
    <citation type="submission" date="2020-08" db="EMBL/GenBank/DDBJ databases">
        <title>Sequencing the genomes of 1000 actinobacteria strains.</title>
        <authorList>
            <person name="Klenk H.-P."/>
        </authorList>
    </citation>
    <scope>NUCLEOTIDE SEQUENCE [LARGE SCALE GENOMIC DNA]</scope>
    <source>
        <strain evidence="10 11">DSM 44230</strain>
    </source>
</reference>
<evidence type="ECO:0000256" key="2">
    <source>
        <dbReference type="ARBA" id="ARBA00009881"/>
    </source>
</evidence>
<dbReference type="Proteomes" id="UP000533598">
    <property type="component" value="Unassembled WGS sequence"/>
</dbReference>
<dbReference type="Gene3D" id="3.20.20.70">
    <property type="entry name" value="Aldolase class I"/>
    <property type="match status" value="1"/>
</dbReference>
<protein>
    <recommendedName>
        <fullName evidence="8">Propionate 3-nitronate monooxygenase</fullName>
    </recommendedName>
</protein>
<evidence type="ECO:0000313" key="11">
    <source>
        <dbReference type="Proteomes" id="UP000533598"/>
    </source>
</evidence>
<dbReference type="SUPFAM" id="SSF51412">
    <property type="entry name" value="Inosine monophosphate dehydrogenase (IMPDH)"/>
    <property type="match status" value="1"/>
</dbReference>
<evidence type="ECO:0000256" key="3">
    <source>
        <dbReference type="ARBA" id="ARBA00022575"/>
    </source>
</evidence>
<dbReference type="GO" id="GO:0009636">
    <property type="term" value="P:response to toxic substance"/>
    <property type="evidence" value="ECO:0007669"/>
    <property type="project" value="UniProtKB-KW"/>
</dbReference>
<name>A0A7W7FV10_9PSEU</name>
<dbReference type="EMBL" id="JACHMH010000001">
    <property type="protein sequence ID" value="MBB4676374.1"/>
    <property type="molecule type" value="Genomic_DNA"/>
</dbReference>
<evidence type="ECO:0000256" key="7">
    <source>
        <dbReference type="ARBA" id="ARBA00023033"/>
    </source>
</evidence>